<keyword evidence="2" id="KW-1185">Reference proteome</keyword>
<dbReference type="AlphaFoldDB" id="A0A2U3AEE5"/>
<name>A0A2U3AEE5_9BACL</name>
<dbReference type="Proteomes" id="UP000245938">
    <property type="component" value="Unassembled WGS sequence"/>
</dbReference>
<organism evidence="1 2">
    <name type="scientific">Kurthia sibirica</name>
    <dbReference type="NCBI Taxonomy" id="202750"/>
    <lineage>
        <taxon>Bacteria</taxon>
        <taxon>Bacillati</taxon>
        <taxon>Bacillota</taxon>
        <taxon>Bacilli</taxon>
        <taxon>Bacillales</taxon>
        <taxon>Caryophanaceae</taxon>
        <taxon>Kurthia</taxon>
    </lineage>
</organism>
<dbReference type="InterPro" id="IPR000415">
    <property type="entry name" value="Nitroreductase-like"/>
</dbReference>
<evidence type="ECO:0000313" key="1">
    <source>
        <dbReference type="EMBL" id="PWI22919.1"/>
    </source>
</evidence>
<dbReference type="Gene3D" id="3.40.109.10">
    <property type="entry name" value="NADH Oxidase"/>
    <property type="match status" value="1"/>
</dbReference>
<dbReference type="EMBL" id="QFVR01000045">
    <property type="protein sequence ID" value="PWI22919.1"/>
    <property type="molecule type" value="Genomic_DNA"/>
</dbReference>
<evidence type="ECO:0000313" key="2">
    <source>
        <dbReference type="Proteomes" id="UP000245938"/>
    </source>
</evidence>
<accession>A0A2U3AEE5</accession>
<sequence>MLSVQLSVSYPYYEKYGDRGYRFILLESGHLSQNIINLSTIRNIGNFSCGGYLDDKYAELLDLTDSEIITHQIALGLKC</sequence>
<gene>
    <name evidence="1" type="ORF">DEX24_16610</name>
</gene>
<protein>
    <submittedName>
        <fullName evidence="1">Uncharacterized protein</fullName>
    </submittedName>
</protein>
<dbReference type="GO" id="GO:0016491">
    <property type="term" value="F:oxidoreductase activity"/>
    <property type="evidence" value="ECO:0007669"/>
    <property type="project" value="InterPro"/>
</dbReference>
<dbReference type="OrthoDB" id="9801593at2"/>
<reference evidence="1 2" key="1">
    <citation type="submission" date="2018-05" db="EMBL/GenBank/DDBJ databases">
        <title>Kurthia sibirica genome sequence.</title>
        <authorList>
            <person name="Maclea K.S."/>
            <person name="Goen A.E."/>
        </authorList>
    </citation>
    <scope>NUCLEOTIDE SEQUENCE [LARGE SCALE GENOMIC DNA]</scope>
    <source>
        <strain evidence="1 2">ATCC 49154</strain>
    </source>
</reference>
<proteinExistence type="predicted"/>
<dbReference type="SUPFAM" id="SSF55469">
    <property type="entry name" value="FMN-dependent nitroreductase-like"/>
    <property type="match status" value="1"/>
</dbReference>
<comment type="caution">
    <text evidence="1">The sequence shown here is derived from an EMBL/GenBank/DDBJ whole genome shotgun (WGS) entry which is preliminary data.</text>
</comment>